<dbReference type="InterPro" id="IPR000620">
    <property type="entry name" value="EamA_dom"/>
</dbReference>
<dbReference type="RefSeq" id="WP_149351197.1">
    <property type="nucleotide sequence ID" value="NZ_CP040243.1"/>
</dbReference>
<dbReference type="SUPFAM" id="SSF103481">
    <property type="entry name" value="Multidrug resistance efflux transporter EmrE"/>
    <property type="match status" value="2"/>
</dbReference>
<organism evidence="8 9">
    <name type="scientific">Glaesserella parasuis</name>
    <name type="common">Haemophilus parasuis</name>
    <dbReference type="NCBI Taxonomy" id="738"/>
    <lineage>
        <taxon>Bacteria</taxon>
        <taxon>Pseudomonadati</taxon>
        <taxon>Pseudomonadota</taxon>
        <taxon>Gammaproteobacteria</taxon>
        <taxon>Pasteurellales</taxon>
        <taxon>Pasteurellaceae</taxon>
        <taxon>Glaesserella</taxon>
    </lineage>
</organism>
<keyword evidence="2" id="KW-1003">Cell membrane</keyword>
<comment type="subcellular location">
    <subcellularLocation>
        <location evidence="1">Cell membrane</location>
        <topology evidence="1">Multi-pass membrane protein</topology>
    </subcellularLocation>
</comment>
<protein>
    <submittedName>
        <fullName evidence="8">DMT family transporter</fullName>
    </submittedName>
</protein>
<evidence type="ECO:0000259" key="7">
    <source>
        <dbReference type="Pfam" id="PF00892"/>
    </source>
</evidence>
<feature type="domain" description="EamA" evidence="7">
    <location>
        <begin position="147"/>
        <end position="279"/>
    </location>
</feature>
<dbReference type="Pfam" id="PF00892">
    <property type="entry name" value="EamA"/>
    <property type="match status" value="2"/>
</dbReference>
<evidence type="ECO:0000256" key="6">
    <source>
        <dbReference type="SAM" id="Phobius"/>
    </source>
</evidence>
<name>A0A859IIV0_GLAPU</name>
<feature type="transmembrane region" description="Helical" evidence="6">
    <location>
        <begin position="65"/>
        <end position="84"/>
    </location>
</feature>
<feature type="transmembrane region" description="Helical" evidence="6">
    <location>
        <begin position="264"/>
        <end position="282"/>
    </location>
</feature>
<evidence type="ECO:0000256" key="1">
    <source>
        <dbReference type="ARBA" id="ARBA00004651"/>
    </source>
</evidence>
<gene>
    <name evidence="8" type="ORF">FLK62_11565</name>
</gene>
<feature type="transmembrane region" description="Helical" evidence="6">
    <location>
        <begin position="121"/>
        <end position="139"/>
    </location>
</feature>
<evidence type="ECO:0000256" key="4">
    <source>
        <dbReference type="ARBA" id="ARBA00022989"/>
    </source>
</evidence>
<keyword evidence="5 6" id="KW-0472">Membrane</keyword>
<evidence type="ECO:0000256" key="3">
    <source>
        <dbReference type="ARBA" id="ARBA00022692"/>
    </source>
</evidence>
<dbReference type="PANTHER" id="PTHR42920">
    <property type="entry name" value="OS03G0707200 PROTEIN-RELATED"/>
    <property type="match status" value="1"/>
</dbReference>
<dbReference type="EMBL" id="CP041334">
    <property type="protein sequence ID" value="QKY73779.1"/>
    <property type="molecule type" value="Genomic_DNA"/>
</dbReference>
<proteinExistence type="predicted"/>
<accession>A0A859IIV0</accession>
<dbReference type="PANTHER" id="PTHR42920:SF5">
    <property type="entry name" value="EAMA DOMAIN-CONTAINING PROTEIN"/>
    <property type="match status" value="1"/>
</dbReference>
<keyword evidence="4 6" id="KW-1133">Transmembrane helix</keyword>
<dbReference type="Gene3D" id="1.10.3730.20">
    <property type="match status" value="1"/>
</dbReference>
<feature type="transmembrane region" description="Helical" evidence="6">
    <location>
        <begin position="35"/>
        <end position="53"/>
    </location>
</feature>
<evidence type="ECO:0000313" key="8">
    <source>
        <dbReference type="EMBL" id="QKY73779.1"/>
    </source>
</evidence>
<evidence type="ECO:0000313" key="9">
    <source>
        <dbReference type="Proteomes" id="UP000509790"/>
    </source>
</evidence>
<evidence type="ECO:0000256" key="5">
    <source>
        <dbReference type="ARBA" id="ARBA00023136"/>
    </source>
</evidence>
<sequence>MFSKYRGELILFFVTLIAASGWFFSKFSLREFPPMGFMGGRFLTATLIYLPFAYPQIKKLSIKQITNACLVGFCYTIYLILWLLGLLNSQYFGEGAFLVSLSMLVVPIMSWLFFKDKPMNIFWVSLPLAILGLYLLSLSKGGVSLSLGNLIFLLSSISAAIYFVLNNRFAHNIPALPLTTLQVAVVGVCCTAYSFFFEDFPENISSESWFWFIASLLIATNLRMLLQTIGQKYCQVSNAAMIMLLEPVWTLILSMMILGEQLDWIKSFGCLCILMALVIYRLPKSLIKKSDLAKKIARSDHLSHQSLK</sequence>
<feature type="transmembrane region" description="Helical" evidence="6">
    <location>
        <begin position="145"/>
        <end position="164"/>
    </location>
</feature>
<dbReference type="Proteomes" id="UP000509790">
    <property type="component" value="Chromosome"/>
</dbReference>
<keyword evidence="3 6" id="KW-0812">Transmembrane</keyword>
<reference evidence="8 9" key="1">
    <citation type="submission" date="2019-06" db="EMBL/GenBank/DDBJ databases">
        <title>Complete genome sequence of Haemophilus parasuis HPS412.</title>
        <authorList>
            <person name="Yang S."/>
            <person name="Huang C."/>
        </authorList>
    </citation>
    <scope>NUCLEOTIDE SEQUENCE [LARGE SCALE GENOMIC DNA]</scope>
    <source>
        <strain evidence="8 9">HPS412</strain>
    </source>
</reference>
<feature type="transmembrane region" description="Helical" evidence="6">
    <location>
        <begin position="176"/>
        <end position="196"/>
    </location>
</feature>
<feature type="transmembrane region" description="Helical" evidence="6">
    <location>
        <begin position="9"/>
        <end position="29"/>
    </location>
</feature>
<dbReference type="InterPro" id="IPR051258">
    <property type="entry name" value="Diverse_Substrate_Transporter"/>
</dbReference>
<feature type="transmembrane region" description="Helical" evidence="6">
    <location>
        <begin position="208"/>
        <end position="226"/>
    </location>
</feature>
<dbReference type="GO" id="GO:0005886">
    <property type="term" value="C:plasma membrane"/>
    <property type="evidence" value="ECO:0007669"/>
    <property type="project" value="UniProtKB-SubCell"/>
</dbReference>
<feature type="transmembrane region" description="Helical" evidence="6">
    <location>
        <begin position="96"/>
        <end position="114"/>
    </location>
</feature>
<evidence type="ECO:0000256" key="2">
    <source>
        <dbReference type="ARBA" id="ARBA00022475"/>
    </source>
</evidence>
<dbReference type="AlphaFoldDB" id="A0A859IIV0"/>
<feature type="transmembrane region" description="Helical" evidence="6">
    <location>
        <begin position="238"/>
        <end position="258"/>
    </location>
</feature>
<dbReference type="InterPro" id="IPR037185">
    <property type="entry name" value="EmrE-like"/>
</dbReference>
<feature type="domain" description="EamA" evidence="7">
    <location>
        <begin position="7"/>
        <end position="137"/>
    </location>
</feature>